<dbReference type="RefSeq" id="WP_142027906.1">
    <property type="nucleotide sequence ID" value="NZ_VFQE01000002.1"/>
</dbReference>
<accession>A0A543P1M6</accession>
<dbReference type="InterPro" id="IPR022002">
    <property type="entry name" value="ChsH2_Znr"/>
</dbReference>
<evidence type="ECO:0000259" key="1">
    <source>
        <dbReference type="Pfam" id="PF01796"/>
    </source>
</evidence>
<dbReference type="Pfam" id="PF01796">
    <property type="entry name" value="OB_ChsH2_C"/>
    <property type="match status" value="1"/>
</dbReference>
<organism evidence="3 4">
    <name type="scientific">Blastococcus colisei</name>
    <dbReference type="NCBI Taxonomy" id="1564162"/>
    <lineage>
        <taxon>Bacteria</taxon>
        <taxon>Bacillati</taxon>
        <taxon>Actinomycetota</taxon>
        <taxon>Actinomycetes</taxon>
        <taxon>Geodermatophilales</taxon>
        <taxon>Geodermatophilaceae</taxon>
        <taxon>Blastococcus</taxon>
    </lineage>
</organism>
<feature type="domain" description="ChsH2 rubredoxin-like zinc ribbon" evidence="2">
    <location>
        <begin position="19"/>
        <end position="54"/>
    </location>
</feature>
<reference evidence="3 4" key="1">
    <citation type="submission" date="2019-06" db="EMBL/GenBank/DDBJ databases">
        <title>Sequencing the genomes of 1000 actinobacteria strains.</title>
        <authorList>
            <person name="Klenk H.-P."/>
        </authorList>
    </citation>
    <scope>NUCLEOTIDE SEQUENCE [LARGE SCALE GENOMIC DNA]</scope>
    <source>
        <strain evidence="3 4">DSM 46837</strain>
    </source>
</reference>
<proteinExistence type="predicted"/>
<dbReference type="InterPro" id="IPR002878">
    <property type="entry name" value="ChsH2_C"/>
</dbReference>
<dbReference type="EMBL" id="VFQE01000002">
    <property type="protein sequence ID" value="TQN38016.1"/>
    <property type="molecule type" value="Genomic_DNA"/>
</dbReference>
<dbReference type="PANTHER" id="PTHR34075">
    <property type="entry name" value="BLR3430 PROTEIN"/>
    <property type="match status" value="1"/>
</dbReference>
<protein>
    <recommendedName>
        <fullName evidence="5">OB-fold protein</fullName>
    </recommendedName>
</protein>
<dbReference type="OrthoDB" id="4275032at2"/>
<evidence type="ECO:0008006" key="5">
    <source>
        <dbReference type="Google" id="ProtNLM"/>
    </source>
</evidence>
<dbReference type="Pfam" id="PF12172">
    <property type="entry name" value="zf-ChsH2"/>
    <property type="match status" value="1"/>
</dbReference>
<name>A0A543P1M6_9ACTN</name>
<sequence>MTDYSKPLPEISDETRPFWDGTRSEQLVLQQCARCRHIRYPISRICPDCLEAGHEWVPLSGRGEVYSSIVFHQVYDKAFADDVPYNVSLIQLDEGPRMFSNVVGVPPSEVKVGDRVRVVFDRVTEEVSIPRFTREGS</sequence>
<gene>
    <name evidence="3" type="ORF">FHU33_4696</name>
</gene>
<feature type="domain" description="ChsH2 C-terminal OB-fold" evidence="1">
    <location>
        <begin position="56"/>
        <end position="121"/>
    </location>
</feature>
<keyword evidence="4" id="KW-1185">Reference proteome</keyword>
<evidence type="ECO:0000313" key="3">
    <source>
        <dbReference type="EMBL" id="TQN38016.1"/>
    </source>
</evidence>
<dbReference type="Gene3D" id="6.10.30.10">
    <property type="match status" value="1"/>
</dbReference>
<dbReference type="PANTHER" id="PTHR34075:SF5">
    <property type="entry name" value="BLR3430 PROTEIN"/>
    <property type="match status" value="1"/>
</dbReference>
<comment type="caution">
    <text evidence="3">The sequence shown here is derived from an EMBL/GenBank/DDBJ whole genome shotgun (WGS) entry which is preliminary data.</text>
</comment>
<evidence type="ECO:0000259" key="2">
    <source>
        <dbReference type="Pfam" id="PF12172"/>
    </source>
</evidence>
<dbReference type="Proteomes" id="UP000319865">
    <property type="component" value="Unassembled WGS sequence"/>
</dbReference>
<dbReference type="AlphaFoldDB" id="A0A543P1M6"/>
<dbReference type="InterPro" id="IPR052513">
    <property type="entry name" value="Thioester_dehydratase-like"/>
</dbReference>
<dbReference type="SUPFAM" id="SSF50249">
    <property type="entry name" value="Nucleic acid-binding proteins"/>
    <property type="match status" value="1"/>
</dbReference>
<dbReference type="InterPro" id="IPR012340">
    <property type="entry name" value="NA-bd_OB-fold"/>
</dbReference>
<evidence type="ECO:0000313" key="4">
    <source>
        <dbReference type="Proteomes" id="UP000319865"/>
    </source>
</evidence>